<evidence type="ECO:0000256" key="1">
    <source>
        <dbReference type="SAM" id="MobiDB-lite"/>
    </source>
</evidence>
<name>A0ABN9S3H8_9DINO</name>
<gene>
    <name evidence="3" type="ORF">PCOR1329_LOCUS25590</name>
</gene>
<feature type="chain" id="PRO_5046734717" evidence="2">
    <location>
        <begin position="30"/>
        <end position="423"/>
    </location>
</feature>
<proteinExistence type="predicted"/>
<feature type="compositionally biased region" description="Low complexity" evidence="1">
    <location>
        <begin position="169"/>
        <end position="181"/>
    </location>
</feature>
<protein>
    <submittedName>
        <fullName evidence="3">Uncharacterized protein</fullName>
    </submittedName>
</protein>
<sequence>MAAMHPVGSPVAGWLVQLLDLSAADYAAAAVTEGLEVGWRLGAAEGAAPAAAAKMAPGEWTATADDGEEETSNAETIVGGDDLEGYEDEKNDNRADGAPSGDKLEDSDGDGGGEFEPRSADRDPSDGELVGGDGVGGSELGQDDGDALKKGTKGPSRGARTPPAKVQEETSASAVGAATEAAGGGRVPELAGGGGVSAAAAGGGGCWRASSEMLPREADDNLQGDFGDCLVHGGGDDDGADGVPSGDVLGGGDGDEVDEFGQRGADEDPSDGALEDIDGFGGSEFGHEGTVEGGSDEDDQDSCEGERMADEQQAAVLAAQLEAWTAAEALGGGGGERVDICAQVAMDGQVNSGSEDDSSVAEEARGRFATALVDKPASRGKDLEEKLEAEAEAATAAADAGAAAEAAEASGAAAAGAAGEAAE</sequence>
<accession>A0ABN9S3H8</accession>
<feature type="compositionally biased region" description="Acidic residues" evidence="1">
    <location>
        <begin position="267"/>
        <end position="278"/>
    </location>
</feature>
<feature type="compositionally biased region" description="Gly residues" evidence="1">
    <location>
        <begin position="129"/>
        <end position="139"/>
    </location>
</feature>
<evidence type="ECO:0000256" key="2">
    <source>
        <dbReference type="SAM" id="SignalP"/>
    </source>
</evidence>
<dbReference type="EMBL" id="CAUYUJ010008958">
    <property type="protein sequence ID" value="CAK0825467.1"/>
    <property type="molecule type" value="Genomic_DNA"/>
</dbReference>
<feature type="region of interest" description="Disordered" evidence="1">
    <location>
        <begin position="63"/>
        <end position="311"/>
    </location>
</feature>
<organism evidence="3 4">
    <name type="scientific">Prorocentrum cordatum</name>
    <dbReference type="NCBI Taxonomy" id="2364126"/>
    <lineage>
        <taxon>Eukaryota</taxon>
        <taxon>Sar</taxon>
        <taxon>Alveolata</taxon>
        <taxon>Dinophyceae</taxon>
        <taxon>Prorocentrales</taxon>
        <taxon>Prorocentraceae</taxon>
        <taxon>Prorocentrum</taxon>
    </lineage>
</organism>
<evidence type="ECO:0000313" key="3">
    <source>
        <dbReference type="EMBL" id="CAK0825467.1"/>
    </source>
</evidence>
<feature type="signal peptide" evidence="2">
    <location>
        <begin position="1"/>
        <end position="29"/>
    </location>
</feature>
<feature type="compositionally biased region" description="Gly residues" evidence="1">
    <location>
        <begin position="182"/>
        <end position="206"/>
    </location>
</feature>
<feature type="non-terminal residue" evidence="3">
    <location>
        <position position="423"/>
    </location>
</feature>
<feature type="region of interest" description="Disordered" evidence="1">
    <location>
        <begin position="396"/>
        <end position="423"/>
    </location>
</feature>
<keyword evidence="4" id="KW-1185">Reference proteome</keyword>
<feature type="compositionally biased region" description="Acidic residues" evidence="1">
    <location>
        <begin position="81"/>
        <end position="90"/>
    </location>
</feature>
<keyword evidence="2" id="KW-0732">Signal</keyword>
<dbReference type="Proteomes" id="UP001189429">
    <property type="component" value="Unassembled WGS sequence"/>
</dbReference>
<feature type="compositionally biased region" description="Acidic residues" evidence="1">
    <location>
        <begin position="294"/>
        <end position="303"/>
    </location>
</feature>
<reference evidence="3" key="1">
    <citation type="submission" date="2023-10" db="EMBL/GenBank/DDBJ databases">
        <authorList>
            <person name="Chen Y."/>
            <person name="Shah S."/>
            <person name="Dougan E. K."/>
            <person name="Thang M."/>
            <person name="Chan C."/>
        </authorList>
    </citation>
    <scope>NUCLEOTIDE SEQUENCE [LARGE SCALE GENOMIC DNA]</scope>
</reference>
<comment type="caution">
    <text evidence="3">The sequence shown here is derived from an EMBL/GenBank/DDBJ whole genome shotgun (WGS) entry which is preliminary data.</text>
</comment>
<evidence type="ECO:0000313" key="4">
    <source>
        <dbReference type="Proteomes" id="UP001189429"/>
    </source>
</evidence>
<feature type="compositionally biased region" description="Basic and acidic residues" evidence="1">
    <location>
        <begin position="115"/>
        <end position="125"/>
    </location>
</feature>